<dbReference type="EMBL" id="RWGY01000011">
    <property type="protein sequence ID" value="TVU33449.1"/>
    <property type="molecule type" value="Genomic_DNA"/>
</dbReference>
<dbReference type="InterPro" id="IPR005174">
    <property type="entry name" value="KIB1-4_b-propeller"/>
</dbReference>
<evidence type="ECO:0000313" key="2">
    <source>
        <dbReference type="EMBL" id="TVU33449.1"/>
    </source>
</evidence>
<dbReference type="Gramene" id="TVU33449">
    <property type="protein sequence ID" value="TVU33449"/>
    <property type="gene ID" value="EJB05_25266"/>
</dbReference>
<sequence length="298" mass="32875">MLLGEKEKLDAAGAPHRCRRQFLNVSTGKCIQVEVPELQDHGVIRSTTAEGLLFLHCKATGAIRLLNPLTRQTAELPPVTILSKTYPGYARAGLADDHTAFLYSFGEMAFIKPGDERWVMLTHMPMPNVFFAGRLYGITNRAIMTVDMNRGEVVVVAKLDKRFNEDGRVDKGVHLVDNGGKLVLVHRTIGRSWRQRSYKVYRVDLEAGKVTTRGGVGLSLGGRAIFLARCHSISVSPQAFPSIEANTVYPGLKLSERGGSKQIGSYRIRDGKTKSFGYDSQNPLPQPWSIADCLAAYV</sequence>
<reference evidence="2 3" key="1">
    <citation type="journal article" date="2019" name="Sci. Rep.">
        <title>A high-quality genome of Eragrostis curvula grass provides insights into Poaceae evolution and supports new strategies to enhance forage quality.</title>
        <authorList>
            <person name="Carballo J."/>
            <person name="Santos B.A.C.M."/>
            <person name="Zappacosta D."/>
            <person name="Garbus I."/>
            <person name="Selva J.P."/>
            <person name="Gallo C.A."/>
            <person name="Diaz A."/>
            <person name="Albertini E."/>
            <person name="Caccamo M."/>
            <person name="Echenique V."/>
        </authorList>
    </citation>
    <scope>NUCLEOTIDE SEQUENCE [LARGE SCALE GENOMIC DNA]</scope>
    <source>
        <strain evidence="3">cv. Victoria</strain>
        <tissue evidence="2">Leaf</tissue>
    </source>
</reference>
<accession>A0A5J9VBD5</accession>
<evidence type="ECO:0000313" key="3">
    <source>
        <dbReference type="Proteomes" id="UP000324897"/>
    </source>
</evidence>
<proteinExistence type="predicted"/>
<dbReference type="AlphaFoldDB" id="A0A5J9VBD5"/>
<feature type="domain" description="KIB1-4 beta-propeller" evidence="1">
    <location>
        <begin position="22"/>
        <end position="250"/>
    </location>
</feature>
<dbReference type="Proteomes" id="UP000324897">
    <property type="component" value="Chromosome 1"/>
</dbReference>
<name>A0A5J9VBD5_9POAL</name>
<dbReference type="OrthoDB" id="619048at2759"/>
<feature type="non-terminal residue" evidence="2">
    <location>
        <position position="1"/>
    </location>
</feature>
<evidence type="ECO:0000259" key="1">
    <source>
        <dbReference type="Pfam" id="PF03478"/>
    </source>
</evidence>
<comment type="caution">
    <text evidence="2">The sequence shown here is derived from an EMBL/GenBank/DDBJ whole genome shotgun (WGS) entry which is preliminary data.</text>
</comment>
<keyword evidence="3" id="KW-1185">Reference proteome</keyword>
<dbReference type="Pfam" id="PF03478">
    <property type="entry name" value="Beta-prop_KIB1-4"/>
    <property type="match status" value="1"/>
</dbReference>
<dbReference type="PANTHER" id="PTHR33165:SF78">
    <property type="entry name" value="F-BOX DOMAIN-CONTAINING PROTEIN"/>
    <property type="match status" value="1"/>
</dbReference>
<dbReference type="PANTHER" id="PTHR33165">
    <property type="entry name" value="F-BOX DOMAIN CONTAINING PROTEIN-LIKE-RELATED"/>
    <property type="match status" value="1"/>
</dbReference>
<gene>
    <name evidence="2" type="ORF">EJB05_25266</name>
</gene>
<protein>
    <recommendedName>
        <fullName evidence="1">KIB1-4 beta-propeller domain-containing protein</fullName>
    </recommendedName>
</protein>
<organism evidence="2 3">
    <name type="scientific">Eragrostis curvula</name>
    <name type="common">weeping love grass</name>
    <dbReference type="NCBI Taxonomy" id="38414"/>
    <lineage>
        <taxon>Eukaryota</taxon>
        <taxon>Viridiplantae</taxon>
        <taxon>Streptophyta</taxon>
        <taxon>Embryophyta</taxon>
        <taxon>Tracheophyta</taxon>
        <taxon>Spermatophyta</taxon>
        <taxon>Magnoliopsida</taxon>
        <taxon>Liliopsida</taxon>
        <taxon>Poales</taxon>
        <taxon>Poaceae</taxon>
        <taxon>PACMAD clade</taxon>
        <taxon>Chloridoideae</taxon>
        <taxon>Eragrostideae</taxon>
        <taxon>Eragrostidinae</taxon>
        <taxon>Eragrostis</taxon>
    </lineage>
</organism>